<organism evidence="1 2">
    <name type="scientific">Nocardioides luteus</name>
    <dbReference type="NCBI Taxonomy" id="1844"/>
    <lineage>
        <taxon>Bacteria</taxon>
        <taxon>Bacillati</taxon>
        <taxon>Actinomycetota</taxon>
        <taxon>Actinomycetes</taxon>
        <taxon>Propionibacteriales</taxon>
        <taxon>Nocardioidaceae</taxon>
        <taxon>Nocardioides</taxon>
    </lineage>
</organism>
<gene>
    <name evidence="1" type="ORF">GCM10017579_09510</name>
</gene>
<comment type="caution">
    <text evidence="1">The sequence shown here is derived from an EMBL/GenBank/DDBJ whole genome shotgun (WGS) entry which is preliminary data.</text>
</comment>
<dbReference type="Proteomes" id="UP001142292">
    <property type="component" value="Unassembled WGS sequence"/>
</dbReference>
<reference evidence="1" key="1">
    <citation type="journal article" date="2014" name="Int. J. Syst. Evol. Microbiol.">
        <title>Complete genome of a new Firmicutes species belonging to the dominant human colonic microbiota ('Ruminococcus bicirculans') reveals two chromosomes and a selective capacity to utilize plant glucans.</title>
        <authorList>
            <consortium name="NISC Comparative Sequencing Program"/>
            <person name="Wegmann U."/>
            <person name="Louis P."/>
            <person name="Goesmann A."/>
            <person name="Henrissat B."/>
            <person name="Duncan S.H."/>
            <person name="Flint H.J."/>
        </authorList>
    </citation>
    <scope>NUCLEOTIDE SEQUENCE</scope>
    <source>
        <strain evidence="1">VKM Ac-1246</strain>
    </source>
</reference>
<evidence type="ECO:0000313" key="1">
    <source>
        <dbReference type="EMBL" id="GLJ66915.1"/>
    </source>
</evidence>
<evidence type="ECO:0008006" key="3">
    <source>
        <dbReference type="Google" id="ProtNLM"/>
    </source>
</evidence>
<protein>
    <recommendedName>
        <fullName evidence="3">Glycosyl hydrolase</fullName>
    </recommendedName>
</protein>
<evidence type="ECO:0000313" key="2">
    <source>
        <dbReference type="Proteomes" id="UP001142292"/>
    </source>
</evidence>
<sequence>MPSAGWFYSWLDFEPDQIARDFDDLAGLGLDHVRIFPVWPWIQPNRTLIRSAAVEDVLTTIDLAAARGLDVCVDLVQGHLSSFDFLPSWVLTHHRRSLFDDAGVREGLRTYVDTLAGAVASRDNVFALTLGNEVNNLWPANETTIADSRAWAEELLEVAREAAPGLLCLHSLFDDAFYAPDHPFAPADVTTLGDLSTVHSWVFNGVGAIDAPLGPATLTHADYLVELAAAYATEPGRRVWLQEIGAPLPEIPAGSVRDFVIGTIDHVAQNPALFGITWWCSHDLDRSLVDFPEREYDLGLFTVDHRRKPVAEALAEAIADHRGPRPEQAARQRIECPVDLLREPERRAEVAPGSDFHRAWVAARVDGPVEIVPPAG</sequence>
<dbReference type="SUPFAM" id="SSF51445">
    <property type="entry name" value="(Trans)glycosidases"/>
    <property type="match status" value="1"/>
</dbReference>
<dbReference type="Gene3D" id="3.20.20.80">
    <property type="entry name" value="Glycosidases"/>
    <property type="match status" value="1"/>
</dbReference>
<keyword evidence="2" id="KW-1185">Reference proteome</keyword>
<reference evidence="1" key="2">
    <citation type="submission" date="2023-01" db="EMBL/GenBank/DDBJ databases">
        <authorList>
            <person name="Sun Q."/>
            <person name="Evtushenko L."/>
        </authorList>
    </citation>
    <scope>NUCLEOTIDE SEQUENCE</scope>
    <source>
        <strain evidence="1">VKM Ac-1246</strain>
    </source>
</reference>
<name>A0ABQ5STC1_9ACTN</name>
<proteinExistence type="predicted"/>
<dbReference type="EMBL" id="BSEL01000002">
    <property type="protein sequence ID" value="GLJ66915.1"/>
    <property type="molecule type" value="Genomic_DNA"/>
</dbReference>
<dbReference type="InterPro" id="IPR017853">
    <property type="entry name" value="GH"/>
</dbReference>
<accession>A0ABQ5STC1</accession>